<evidence type="ECO:0000256" key="1">
    <source>
        <dbReference type="SAM" id="Phobius"/>
    </source>
</evidence>
<sequence>MQNKTRQSGFTLTELVVTLFILSAIMAATFASFITLSKSFKNVTKVTESHMEDIAGLDIMRYDIEMGGYGLPRAYFPPALDIVYTEAISTTTYGTDPSILNDAPSNEPLTYRFSDNTGGNGSDVLAVKSLAVALTNVSEKWTFVYYDGTSWVYRLWNDPRYDFKNTERVIFVSTINKVLQTSGGNWQFTLNNWPVHDSVNMPTPGSIDIAFIMYGVDSTSNLRMPFNRVDYFLYRPPTNFPSRCNPNTYTLYRAVINQATGARDIQPLLDCVADIQLAFGLDTNADNIVDSWTTSAIPTTADLLQQQLKELKVFMLVQEGQFDPDFTFVTNPANQMVIGDSSITVKTFDFTTPVNFGTDYVHYKWKIYKMVTKPLNLM</sequence>
<reference evidence="2 3" key="1">
    <citation type="journal article" date="2020" name="J Geophys Res Biogeosci">
        <title>Magnetotaxis as an Adaptation to Enable Bacterial Shuttling of Microbial Sulfur and Sulfur Cycling Across Aquatic Oxic#Anoxic Interfaces.</title>
        <authorList>
            <person name="Li J."/>
            <person name="Liu P."/>
            <person name="Wang J."/>
            <person name="Roberts A.P."/>
            <person name="Pan Y."/>
        </authorList>
    </citation>
    <scope>NUCLEOTIDE SEQUENCE [LARGE SCALE GENOMIC DNA]</scope>
    <source>
        <strain evidence="2 3">MYR-1_YQ</strain>
    </source>
</reference>
<keyword evidence="1" id="KW-0812">Transmembrane</keyword>
<evidence type="ECO:0000313" key="3">
    <source>
        <dbReference type="Proteomes" id="UP001196980"/>
    </source>
</evidence>
<dbReference type="InterPro" id="IPR012902">
    <property type="entry name" value="N_methyl_site"/>
</dbReference>
<keyword evidence="1" id="KW-1133">Transmembrane helix</keyword>
<feature type="transmembrane region" description="Helical" evidence="1">
    <location>
        <begin position="12"/>
        <end position="36"/>
    </location>
</feature>
<gene>
    <name evidence="2" type="ORF">HWQ67_11010</name>
</gene>
<keyword evidence="3" id="KW-1185">Reference proteome</keyword>
<protein>
    <submittedName>
        <fullName evidence="2">Prepilin-type N-terminal cleavage/methylation domain-containing protein</fullName>
    </submittedName>
</protein>
<proteinExistence type="predicted"/>
<dbReference type="NCBIfam" id="TIGR02532">
    <property type="entry name" value="IV_pilin_GFxxxE"/>
    <property type="match status" value="1"/>
</dbReference>
<comment type="caution">
    <text evidence="2">The sequence shown here is derived from an EMBL/GenBank/DDBJ whole genome shotgun (WGS) entry which is preliminary data.</text>
</comment>
<dbReference type="EMBL" id="JABXWD010000198">
    <property type="protein sequence ID" value="MBV6342115.1"/>
    <property type="molecule type" value="Genomic_DNA"/>
</dbReference>
<dbReference type="Proteomes" id="UP001196980">
    <property type="component" value="Unassembled WGS sequence"/>
</dbReference>
<keyword evidence="1" id="KW-0472">Membrane</keyword>
<dbReference type="Pfam" id="PF07963">
    <property type="entry name" value="N_methyl"/>
    <property type="match status" value="1"/>
</dbReference>
<dbReference type="Pfam" id="PF16074">
    <property type="entry name" value="PilW"/>
    <property type="match status" value="1"/>
</dbReference>
<name>A0ABS6S0K8_9BACT</name>
<dbReference type="RefSeq" id="WP_218252736.1">
    <property type="nucleotide sequence ID" value="NZ_JABXWD010000198.1"/>
</dbReference>
<accession>A0ABS6S0K8</accession>
<dbReference type="InterPro" id="IPR032092">
    <property type="entry name" value="PilW"/>
</dbReference>
<evidence type="ECO:0000313" key="2">
    <source>
        <dbReference type="EMBL" id="MBV6342115.1"/>
    </source>
</evidence>
<organism evidence="2 3">
    <name type="scientific">Candidatus Magnetobacterium casense</name>
    <dbReference type="NCBI Taxonomy" id="1455061"/>
    <lineage>
        <taxon>Bacteria</taxon>
        <taxon>Pseudomonadati</taxon>
        <taxon>Nitrospirota</taxon>
        <taxon>Thermodesulfovibrionia</taxon>
        <taxon>Thermodesulfovibrionales</taxon>
        <taxon>Candidatus Magnetobacteriaceae</taxon>
        <taxon>Candidatus Magnetobacterium</taxon>
    </lineage>
</organism>